<dbReference type="RefSeq" id="XP_067716267.1">
    <property type="nucleotide sequence ID" value="XM_067860166.1"/>
</dbReference>
<dbReference type="GO" id="GO:0006635">
    <property type="term" value="P:fatty acid beta-oxidation"/>
    <property type="evidence" value="ECO:0007669"/>
    <property type="project" value="TreeGrafter"/>
</dbReference>
<evidence type="ECO:0000313" key="6">
    <source>
        <dbReference type="Proteomes" id="UP001497744"/>
    </source>
</evidence>
<dbReference type="GO" id="GO:0003985">
    <property type="term" value="F:acetyl-CoA C-acetyltransferase activity"/>
    <property type="evidence" value="ECO:0007669"/>
    <property type="project" value="TreeGrafter"/>
</dbReference>
<dbReference type="Gene3D" id="3.40.47.10">
    <property type="match status" value="2"/>
</dbReference>
<dbReference type="InterPro" id="IPR020617">
    <property type="entry name" value="Thiolase_C"/>
</dbReference>
<proteinExistence type="inferred from homology"/>
<accession>A0AAV4LVK3</accession>
<keyword evidence="3" id="KW-0012">Acyltransferase</keyword>
<dbReference type="Pfam" id="PF02803">
    <property type="entry name" value="Thiolase_C"/>
    <property type="match status" value="1"/>
</dbReference>
<dbReference type="PANTHER" id="PTHR18919:SF156">
    <property type="entry name" value="ACETYL-COA ACETYLTRANSFERASE, MITOCHONDRIAL"/>
    <property type="match status" value="1"/>
</dbReference>
<sequence>MWECRRARDGGYGVGDGVLVDSLTSDGFSKLQLDVDGFMKMAKISKLDMMQYATECFRRTAACYSDGIMKSEIAHVVVKNRGAKRREGEVWISQPQLKLAEDVLPKTFVPRQASSANVRTKSTVADGGACVVLCGDEFIRESGVAPIARILDCCEVSTDAASFPEALVHAVREVNRGVNRRVDIYDILDQYAFLPLYVAKSLGIDHSHINVHGGAISIGHPMGRF</sequence>
<evidence type="ECO:0000259" key="4">
    <source>
        <dbReference type="Pfam" id="PF02803"/>
    </source>
</evidence>
<gene>
    <name evidence="5" type="ORF">BcabD6B2_36330</name>
</gene>
<reference evidence="5 6" key="1">
    <citation type="submission" date="2021-06" db="EMBL/GenBank/DDBJ databases">
        <title>Genome sequence of Babesia caballi.</title>
        <authorList>
            <person name="Yamagishi J."/>
            <person name="Kidaka T."/>
            <person name="Ochi A."/>
        </authorList>
    </citation>
    <scope>NUCLEOTIDE SEQUENCE [LARGE SCALE GENOMIC DNA]</scope>
    <source>
        <strain evidence="5">USDA-D6B2</strain>
    </source>
</reference>
<dbReference type="EMBL" id="BPLF01000003">
    <property type="protein sequence ID" value="GIX64198.1"/>
    <property type="molecule type" value="Genomic_DNA"/>
</dbReference>
<dbReference type="AlphaFoldDB" id="A0AAV4LVK3"/>
<dbReference type="SUPFAM" id="SSF53901">
    <property type="entry name" value="Thiolase-like"/>
    <property type="match status" value="2"/>
</dbReference>
<evidence type="ECO:0000256" key="1">
    <source>
        <dbReference type="ARBA" id="ARBA00010982"/>
    </source>
</evidence>
<feature type="domain" description="Thiolase C-terminal" evidence="4">
    <location>
        <begin position="145"/>
        <end position="223"/>
    </location>
</feature>
<dbReference type="PANTHER" id="PTHR18919">
    <property type="entry name" value="ACETYL-COA C-ACYLTRANSFERASE"/>
    <property type="match status" value="1"/>
</dbReference>
<organism evidence="5 6">
    <name type="scientific">Babesia caballi</name>
    <dbReference type="NCBI Taxonomy" id="5871"/>
    <lineage>
        <taxon>Eukaryota</taxon>
        <taxon>Sar</taxon>
        <taxon>Alveolata</taxon>
        <taxon>Apicomplexa</taxon>
        <taxon>Aconoidasida</taxon>
        <taxon>Piroplasmida</taxon>
        <taxon>Babesiidae</taxon>
        <taxon>Babesia</taxon>
    </lineage>
</organism>
<evidence type="ECO:0000256" key="2">
    <source>
        <dbReference type="ARBA" id="ARBA00022679"/>
    </source>
</evidence>
<comment type="similarity">
    <text evidence="1">Belongs to the thiolase-like superfamily. Thiolase family.</text>
</comment>
<name>A0AAV4LVK3_BABCB</name>
<protein>
    <submittedName>
        <fullName evidence="5">Thiolase family protein</fullName>
    </submittedName>
</protein>
<dbReference type="GeneID" id="94195679"/>
<keyword evidence="6" id="KW-1185">Reference proteome</keyword>
<dbReference type="GO" id="GO:0005739">
    <property type="term" value="C:mitochondrion"/>
    <property type="evidence" value="ECO:0007669"/>
    <property type="project" value="TreeGrafter"/>
</dbReference>
<dbReference type="InterPro" id="IPR016039">
    <property type="entry name" value="Thiolase-like"/>
</dbReference>
<evidence type="ECO:0000256" key="3">
    <source>
        <dbReference type="ARBA" id="ARBA00023315"/>
    </source>
</evidence>
<evidence type="ECO:0000313" key="5">
    <source>
        <dbReference type="EMBL" id="GIX64198.1"/>
    </source>
</evidence>
<keyword evidence="2" id="KW-0808">Transferase</keyword>
<dbReference type="Proteomes" id="UP001497744">
    <property type="component" value="Unassembled WGS sequence"/>
</dbReference>
<comment type="caution">
    <text evidence="5">The sequence shown here is derived from an EMBL/GenBank/DDBJ whole genome shotgun (WGS) entry which is preliminary data.</text>
</comment>